<dbReference type="RefSeq" id="WP_150690508.1">
    <property type="nucleotide sequence ID" value="NZ_CABPSJ010000003.1"/>
</dbReference>
<name>A0A5E4UZ95_9BURK</name>
<proteinExistence type="predicted"/>
<protein>
    <submittedName>
        <fullName evidence="1">Uncharacterized protein</fullName>
    </submittedName>
</protein>
<dbReference type="OrthoDB" id="8966295at2"/>
<sequence>MSKHGDFTNGNIRLRMAQLQAAARANEQDATLWRWFSDQMEDRTMSCERKKGDWIICVAGRELARDPSFDLAVRAAYILCRAMSAL</sequence>
<evidence type="ECO:0000313" key="1">
    <source>
        <dbReference type="EMBL" id="VVE04863.1"/>
    </source>
</evidence>
<organism evidence="1 2">
    <name type="scientific">Pandoraea communis</name>
    <dbReference type="NCBI Taxonomy" id="2508297"/>
    <lineage>
        <taxon>Bacteria</taxon>
        <taxon>Pseudomonadati</taxon>
        <taxon>Pseudomonadota</taxon>
        <taxon>Betaproteobacteria</taxon>
        <taxon>Burkholderiales</taxon>
        <taxon>Burkholderiaceae</taxon>
        <taxon>Pandoraea</taxon>
    </lineage>
</organism>
<dbReference type="AlphaFoldDB" id="A0A5E4UZ95"/>
<gene>
    <name evidence="1" type="ORF">PCO31110_02336</name>
</gene>
<dbReference type="Proteomes" id="UP000337189">
    <property type="component" value="Unassembled WGS sequence"/>
</dbReference>
<reference evidence="1 2" key="1">
    <citation type="submission" date="2019-08" db="EMBL/GenBank/DDBJ databases">
        <authorList>
            <person name="Peeters C."/>
        </authorList>
    </citation>
    <scope>NUCLEOTIDE SEQUENCE [LARGE SCALE GENOMIC DNA]</scope>
    <source>
        <strain evidence="1 2">LMG 31110</strain>
    </source>
</reference>
<accession>A0A5E4UZ95</accession>
<evidence type="ECO:0000313" key="2">
    <source>
        <dbReference type="Proteomes" id="UP000337189"/>
    </source>
</evidence>
<dbReference type="EMBL" id="CABPSJ010000003">
    <property type="protein sequence ID" value="VVE04863.1"/>
    <property type="molecule type" value="Genomic_DNA"/>
</dbReference>